<dbReference type="OrthoDB" id="9780269at2"/>
<dbReference type="Proteomes" id="UP000261011">
    <property type="component" value="Unassembled WGS sequence"/>
</dbReference>
<evidence type="ECO:0000259" key="2">
    <source>
        <dbReference type="Pfam" id="PF12146"/>
    </source>
</evidence>
<evidence type="ECO:0000313" key="3">
    <source>
        <dbReference type="EMBL" id="RGB75898.1"/>
    </source>
</evidence>
<evidence type="ECO:0000256" key="1">
    <source>
        <dbReference type="ARBA" id="ARBA00022801"/>
    </source>
</evidence>
<dbReference type="AlphaFoldDB" id="A0A3E2THN2"/>
<dbReference type="PANTHER" id="PTHR22946">
    <property type="entry name" value="DIENELACTONE HYDROLASE DOMAIN-CONTAINING PROTEIN-RELATED"/>
    <property type="match status" value="1"/>
</dbReference>
<dbReference type="InterPro" id="IPR022742">
    <property type="entry name" value="Hydrolase_4"/>
</dbReference>
<accession>A0A3E2THN2</accession>
<dbReference type="InterPro" id="IPR029058">
    <property type="entry name" value="AB_hydrolase_fold"/>
</dbReference>
<keyword evidence="1 3" id="KW-0378">Hydrolase</keyword>
<gene>
    <name evidence="3" type="ORF">DXA39_06140</name>
</gene>
<reference evidence="3 4" key="1">
    <citation type="submission" date="2018-08" db="EMBL/GenBank/DDBJ databases">
        <title>A genome reference for cultivated species of the human gut microbiota.</title>
        <authorList>
            <person name="Zou Y."/>
            <person name="Xue W."/>
            <person name="Luo G."/>
        </authorList>
    </citation>
    <scope>NUCLEOTIDE SEQUENCE [LARGE SCALE GENOMIC DNA]</scope>
    <source>
        <strain evidence="3 4">OF01-3</strain>
    </source>
</reference>
<dbReference type="SUPFAM" id="SSF53474">
    <property type="entry name" value="alpha/beta-Hydrolases"/>
    <property type="match status" value="1"/>
</dbReference>
<dbReference type="Pfam" id="PF12146">
    <property type="entry name" value="Hydrolase_4"/>
    <property type="match status" value="1"/>
</dbReference>
<dbReference type="RefSeq" id="WP_117521841.1">
    <property type="nucleotide sequence ID" value="NZ_QVEU01000004.1"/>
</dbReference>
<feature type="domain" description="Serine aminopeptidase S33" evidence="2">
    <location>
        <begin position="34"/>
        <end position="159"/>
    </location>
</feature>
<dbReference type="Gene3D" id="3.40.50.1820">
    <property type="entry name" value="alpha/beta hydrolase"/>
    <property type="match status" value="1"/>
</dbReference>
<evidence type="ECO:0000313" key="4">
    <source>
        <dbReference type="Proteomes" id="UP000261011"/>
    </source>
</evidence>
<name>A0A3E2THN2_9FIRM</name>
<dbReference type="GO" id="GO:0052689">
    <property type="term" value="F:carboxylic ester hydrolase activity"/>
    <property type="evidence" value="ECO:0007669"/>
    <property type="project" value="UniProtKB-ARBA"/>
</dbReference>
<dbReference type="PANTHER" id="PTHR22946:SF9">
    <property type="entry name" value="POLYKETIDE TRANSFERASE AF380"/>
    <property type="match status" value="1"/>
</dbReference>
<organism evidence="3 4">
    <name type="scientific">Anaerococcus nagyae</name>
    <dbReference type="NCBI Taxonomy" id="1755241"/>
    <lineage>
        <taxon>Bacteria</taxon>
        <taxon>Bacillati</taxon>
        <taxon>Bacillota</taxon>
        <taxon>Tissierellia</taxon>
        <taxon>Tissierellales</taxon>
        <taxon>Peptoniphilaceae</taxon>
        <taxon>Anaerococcus</taxon>
    </lineage>
</organism>
<comment type="caution">
    <text evidence="3">The sequence shown here is derived from an EMBL/GenBank/DDBJ whole genome shotgun (WGS) entry which is preliminary data.</text>
</comment>
<proteinExistence type="predicted"/>
<dbReference type="InterPro" id="IPR050261">
    <property type="entry name" value="FrsA_esterase"/>
</dbReference>
<keyword evidence="4" id="KW-1185">Reference proteome</keyword>
<sequence>MKYIYKQIEKSNDVVLRGVLNTPDDFDENEKYPTVIYFHGFADDRNGLQFMNIQNSKYITANGYIVFRFDFSGCGESDGSFFDIDLSREIEEAKMIHDFVEKQTYVDSNNLFWKGHSMGGAVATAIAGYKKPKALSLFSPAADFSAEENSLMDSLLKTFRSSYSRKDGDDVGGLKISDEFIADVTSYDLYAEAKKYDGPVQILRGDEDDIISKKSNEKLNKSFKNAIYKEIEGTDHTFSDYSQRLESFELMYDFFEANRD</sequence>
<protein>
    <submittedName>
        <fullName evidence="3">Alpha/beta fold hydrolase</fullName>
    </submittedName>
</protein>
<dbReference type="EMBL" id="QVEU01000004">
    <property type="protein sequence ID" value="RGB75898.1"/>
    <property type="molecule type" value="Genomic_DNA"/>
</dbReference>